<dbReference type="EMBL" id="UINC01105586">
    <property type="protein sequence ID" value="SVC69628.1"/>
    <property type="molecule type" value="Genomic_DNA"/>
</dbReference>
<evidence type="ECO:0000256" key="2">
    <source>
        <dbReference type="ARBA" id="ARBA00022448"/>
    </source>
</evidence>
<evidence type="ECO:0000256" key="1">
    <source>
        <dbReference type="ARBA" id="ARBA00004651"/>
    </source>
</evidence>
<keyword evidence="3" id="KW-1003">Cell membrane</keyword>
<evidence type="ECO:0000256" key="5">
    <source>
        <dbReference type="ARBA" id="ARBA00022989"/>
    </source>
</evidence>
<feature type="transmembrane region" description="Helical" evidence="9">
    <location>
        <begin position="271"/>
        <end position="288"/>
    </location>
</feature>
<gene>
    <name evidence="11" type="ORF">METZ01_LOCUS322482</name>
</gene>
<organism evidence="11">
    <name type="scientific">marine metagenome</name>
    <dbReference type="NCBI Taxonomy" id="408172"/>
    <lineage>
        <taxon>unclassified sequences</taxon>
        <taxon>metagenomes</taxon>
        <taxon>ecological metagenomes</taxon>
    </lineage>
</organism>
<keyword evidence="5 9" id="KW-1133">Transmembrane helix</keyword>
<feature type="non-terminal residue" evidence="11">
    <location>
        <position position="290"/>
    </location>
</feature>
<dbReference type="PANTHER" id="PTHR23513:SF9">
    <property type="entry name" value="ENTEROBACTIN EXPORTER ENTS"/>
    <property type="match status" value="1"/>
</dbReference>
<evidence type="ECO:0000313" key="11">
    <source>
        <dbReference type="EMBL" id="SVC69628.1"/>
    </source>
</evidence>
<sequence>MIIRRRLTGAFRYRDYRLLWLLTMTGSIAVWMRILGSAQWLLEETGSAAMVGLIGVVQLVIQIPSTLGAGALADLIDRKKLLIFSYGLTALTLVSLAILSQAGWLTPLLVYLAVGISAATYMLVGPARTALIPIIFPEKDLMLATSTDTATHNVAAIVGPLIFAYVATSFDLTAVFSVAGLAASMAMLMPALMRINGQAEPSSDEQDGSQLEQTIEGFRYLKTHPVLPGLYLLDIGITTSSFYREVLPVLALGLFAGGASATGMLGASNSAGAILGSLFVLLLMGVRAKG</sequence>
<dbReference type="AlphaFoldDB" id="A0A382PA71"/>
<reference evidence="11" key="1">
    <citation type="submission" date="2018-05" db="EMBL/GenBank/DDBJ databases">
        <authorList>
            <person name="Lanie J.A."/>
            <person name="Ng W.-L."/>
            <person name="Kazmierczak K.M."/>
            <person name="Andrzejewski T.M."/>
            <person name="Davidsen T.M."/>
            <person name="Wayne K.J."/>
            <person name="Tettelin H."/>
            <person name="Glass J.I."/>
            <person name="Rusch D."/>
            <person name="Podicherti R."/>
            <person name="Tsui H.-C.T."/>
            <person name="Winkler M.E."/>
        </authorList>
    </citation>
    <scope>NUCLEOTIDE SEQUENCE</scope>
</reference>
<dbReference type="InterPro" id="IPR036259">
    <property type="entry name" value="MFS_trans_sf"/>
</dbReference>
<keyword evidence="2" id="KW-0813">Transport</keyword>
<dbReference type="InterPro" id="IPR020846">
    <property type="entry name" value="MFS_dom"/>
</dbReference>
<dbReference type="Gene3D" id="1.20.1250.20">
    <property type="entry name" value="MFS general substrate transporter like domains"/>
    <property type="match status" value="1"/>
</dbReference>
<name>A0A382PA71_9ZZZZ</name>
<evidence type="ECO:0000256" key="3">
    <source>
        <dbReference type="ARBA" id="ARBA00022475"/>
    </source>
</evidence>
<feature type="transmembrane region" description="Helical" evidence="9">
    <location>
        <begin position="108"/>
        <end position="129"/>
    </location>
</feature>
<feature type="domain" description="Major facilitator superfamily (MFS) profile" evidence="10">
    <location>
        <begin position="1"/>
        <end position="198"/>
    </location>
</feature>
<evidence type="ECO:0000256" key="4">
    <source>
        <dbReference type="ARBA" id="ARBA00022692"/>
    </source>
</evidence>
<keyword evidence="6 9" id="KW-0472">Membrane</keyword>
<dbReference type="GO" id="GO:0005886">
    <property type="term" value="C:plasma membrane"/>
    <property type="evidence" value="ECO:0007669"/>
    <property type="project" value="UniProtKB-SubCell"/>
</dbReference>
<dbReference type="PANTHER" id="PTHR23513">
    <property type="entry name" value="INTEGRAL MEMBRANE EFFLUX PROTEIN-RELATED"/>
    <property type="match status" value="1"/>
</dbReference>
<evidence type="ECO:0000256" key="6">
    <source>
        <dbReference type="ARBA" id="ARBA00023136"/>
    </source>
</evidence>
<protein>
    <recommendedName>
        <fullName evidence="8">Multidrug efflux pump Tap</fullName>
    </recommendedName>
</protein>
<proteinExistence type="inferred from homology"/>
<dbReference type="Pfam" id="PF07690">
    <property type="entry name" value="MFS_1"/>
    <property type="match status" value="1"/>
</dbReference>
<accession>A0A382PA71</accession>
<evidence type="ECO:0000256" key="7">
    <source>
        <dbReference type="ARBA" id="ARBA00038075"/>
    </source>
</evidence>
<comment type="similarity">
    <text evidence="7">Belongs to the major facilitator superfamily. Drug:H(+) antiporter-3 (DHA3) (TC 2.A.1.21) family.</text>
</comment>
<evidence type="ECO:0000256" key="8">
    <source>
        <dbReference type="ARBA" id="ARBA00040914"/>
    </source>
</evidence>
<feature type="transmembrane region" description="Helical" evidence="9">
    <location>
        <begin position="48"/>
        <end position="69"/>
    </location>
</feature>
<feature type="transmembrane region" description="Helical" evidence="9">
    <location>
        <begin position="81"/>
        <end position="102"/>
    </location>
</feature>
<keyword evidence="4 9" id="KW-0812">Transmembrane</keyword>
<evidence type="ECO:0000259" key="10">
    <source>
        <dbReference type="PROSITE" id="PS50850"/>
    </source>
</evidence>
<dbReference type="PROSITE" id="PS50850">
    <property type="entry name" value="MFS"/>
    <property type="match status" value="1"/>
</dbReference>
<dbReference type="GO" id="GO:0022857">
    <property type="term" value="F:transmembrane transporter activity"/>
    <property type="evidence" value="ECO:0007669"/>
    <property type="project" value="InterPro"/>
</dbReference>
<evidence type="ECO:0000256" key="9">
    <source>
        <dbReference type="SAM" id="Phobius"/>
    </source>
</evidence>
<dbReference type="InterPro" id="IPR011701">
    <property type="entry name" value="MFS"/>
</dbReference>
<comment type="subcellular location">
    <subcellularLocation>
        <location evidence="1">Cell membrane</location>
        <topology evidence="1">Multi-pass membrane protein</topology>
    </subcellularLocation>
</comment>
<dbReference type="SUPFAM" id="SSF103473">
    <property type="entry name" value="MFS general substrate transporter"/>
    <property type="match status" value="1"/>
</dbReference>
<feature type="transmembrane region" description="Helical" evidence="9">
    <location>
        <begin position="20"/>
        <end position="42"/>
    </location>
</feature>